<evidence type="ECO:0000313" key="4">
    <source>
        <dbReference type="Proteomes" id="UP000253908"/>
    </source>
</evidence>
<dbReference type="Proteomes" id="UP000253908">
    <property type="component" value="Chromosome"/>
</dbReference>
<dbReference type="EMBL" id="CP024848">
    <property type="protein sequence ID" value="AXI08159.1"/>
    <property type="molecule type" value="Genomic_DNA"/>
</dbReference>
<dbReference type="OrthoDB" id="8456725at2"/>
<dbReference type="InterPro" id="IPR038461">
    <property type="entry name" value="Schlafen_AlbA_2_dom_sf"/>
</dbReference>
<protein>
    <recommendedName>
        <fullName evidence="2">Schlafen AlbA-2 domain-containing protein</fullName>
    </recommendedName>
</protein>
<accession>A0A345PDS9</accession>
<evidence type="ECO:0000313" key="3">
    <source>
        <dbReference type="EMBL" id="AXI08159.1"/>
    </source>
</evidence>
<sequence>MANNLSERVKTFLKKEEGYDVEFKRNLKGLSVDDLVAFANSPTGGTILVGVDESTDKDGKQVGEIVGCNIGDNEKLTILNKANDCHPSVDVEIHVENEGDTPFYRIEIPSGDHKPYSTFKGTYLIRGDGRNLPLNRGRLLNIFLEEQGETFINRFKKATEDLEGNIAELGSHIEATNEKIDMFEHNIVDLQDDLSVDIQEIIGNVHDLTNRTAYELDNIFESIKNTENLADETLNTSLDTFENVEKKISEMENDIQETKLVTNAILQHLGIEHPNITRSKEYIDSLVRTLYKNYKELIIKKLDSPTKQQVIEEYQNEMIKMLKYATKYKEEFIYENVKSAIEKMDFSDLDKLESKKE</sequence>
<feature type="coiled-coil region" evidence="1">
    <location>
        <begin position="234"/>
        <end position="261"/>
    </location>
</feature>
<proteinExistence type="predicted"/>
<evidence type="ECO:0000256" key="1">
    <source>
        <dbReference type="SAM" id="Coils"/>
    </source>
</evidence>
<keyword evidence="1" id="KW-0175">Coiled coil</keyword>
<dbReference type="Gene3D" id="3.30.950.30">
    <property type="entry name" value="Schlafen, AAA domain"/>
    <property type="match status" value="1"/>
</dbReference>
<reference evidence="4" key="1">
    <citation type="submission" date="2017-11" db="EMBL/GenBank/DDBJ databases">
        <authorList>
            <person name="Zhu W."/>
        </authorList>
    </citation>
    <scope>NUCLEOTIDE SEQUENCE [LARGE SCALE GENOMIC DNA]</scope>
    <source>
        <strain evidence="4">160</strain>
    </source>
</reference>
<name>A0A345PDS9_9BACI</name>
<dbReference type="InterPro" id="IPR007421">
    <property type="entry name" value="Schlafen_AlbA_2_dom"/>
</dbReference>
<feature type="domain" description="Schlafen AlbA-2" evidence="2">
    <location>
        <begin position="17"/>
        <end position="134"/>
    </location>
</feature>
<dbReference type="KEGG" id="ocn:CUC15_03895"/>
<dbReference type="Pfam" id="PF04326">
    <property type="entry name" value="SLFN_AlbA_2"/>
    <property type="match status" value="1"/>
</dbReference>
<dbReference type="AlphaFoldDB" id="A0A345PDS9"/>
<gene>
    <name evidence="3" type="ORF">CUC15_03895</name>
</gene>
<organism evidence="3 4">
    <name type="scientific">Oceanobacillus zhaokaii</name>
    <dbReference type="NCBI Taxonomy" id="2052660"/>
    <lineage>
        <taxon>Bacteria</taxon>
        <taxon>Bacillati</taxon>
        <taxon>Bacillota</taxon>
        <taxon>Bacilli</taxon>
        <taxon>Bacillales</taxon>
        <taxon>Bacillaceae</taxon>
        <taxon>Oceanobacillus</taxon>
    </lineage>
</organism>
<evidence type="ECO:0000259" key="2">
    <source>
        <dbReference type="Pfam" id="PF04326"/>
    </source>
</evidence>
<keyword evidence="4" id="KW-1185">Reference proteome</keyword>
<dbReference type="RefSeq" id="WP_114915452.1">
    <property type="nucleotide sequence ID" value="NZ_CP024848.1"/>
</dbReference>